<dbReference type="Proteomes" id="UP000824239">
    <property type="component" value="Unassembled WGS sequence"/>
</dbReference>
<evidence type="ECO:0000313" key="4">
    <source>
        <dbReference type="EMBL" id="HIR50144.1"/>
    </source>
</evidence>
<dbReference type="PANTHER" id="PTHR22550:SF9">
    <property type="entry name" value="STAGE V SPORULATION PROTEIN AF"/>
    <property type="match status" value="1"/>
</dbReference>
<keyword evidence="3" id="KW-1133">Transmembrane helix</keyword>
<evidence type="ECO:0000256" key="2">
    <source>
        <dbReference type="ARBA" id="ARBA00023136"/>
    </source>
</evidence>
<keyword evidence="2 3" id="KW-0472">Membrane</keyword>
<dbReference type="InterPro" id="IPR004995">
    <property type="entry name" value="Spore_Ger"/>
</dbReference>
<dbReference type="GO" id="GO:0009847">
    <property type="term" value="P:spore germination"/>
    <property type="evidence" value="ECO:0007669"/>
    <property type="project" value="InterPro"/>
</dbReference>
<feature type="transmembrane region" description="Helical" evidence="3">
    <location>
        <begin position="322"/>
        <end position="347"/>
    </location>
</feature>
<keyword evidence="3" id="KW-0812">Transmembrane</keyword>
<dbReference type="PANTHER" id="PTHR22550">
    <property type="entry name" value="SPORE GERMINATION PROTEIN"/>
    <property type="match status" value="1"/>
</dbReference>
<accession>A0A9D1DGE4</accession>
<gene>
    <name evidence="4" type="ORF">IAA53_02465</name>
</gene>
<sequence length="391" mass="42327">KEVEDLPTLCQLLVNGFAVLVFEDFPKAVAFEAKSAIRRIPAPPTVEHTVKGAKDAFTETARTNTTLTRCHLRNPFLRITELTVGTKSRTNVSLVWLEGVTPRRIVTQLERRLRGLDVESFVTPAAVEEAVTGSRCSPFPLLRFTERPDKFAQALLEGQAGLLVDGLPLGYLAPVELGGFLTSPEDQGMDFVTASCIRVIRYGALLVSLLLPALYAAMAAFHQEMLPTQLLLSIIESKQQVPFPTMLEVIGLLIAFEILQEAGVHLPQSLGQAVSIIGGLVVGSAAVEAKLISPAALIVVAVAGVCGYVIPGRELANAVRVWRFLLTLCAALAGLFGVSVGLIALLLHLGGLETFGLSYLRPFDRAASDGMVLRRRLKTQAARRKQEQEKQ</sequence>
<evidence type="ECO:0000313" key="5">
    <source>
        <dbReference type="Proteomes" id="UP000824239"/>
    </source>
</evidence>
<proteinExistence type="inferred from homology"/>
<reference evidence="4" key="1">
    <citation type="submission" date="2020-10" db="EMBL/GenBank/DDBJ databases">
        <authorList>
            <person name="Gilroy R."/>
        </authorList>
    </citation>
    <scope>NUCLEOTIDE SEQUENCE</scope>
    <source>
        <strain evidence="4">ChiBcec15-4380</strain>
    </source>
</reference>
<comment type="caution">
    <text evidence="4">The sequence shown here is derived from an EMBL/GenBank/DDBJ whole genome shotgun (WGS) entry which is preliminary data.</text>
</comment>
<dbReference type="PIRSF" id="PIRSF005690">
    <property type="entry name" value="GerBA"/>
    <property type="match status" value="1"/>
</dbReference>
<comment type="similarity">
    <text evidence="1">Belongs to the GerABKA family.</text>
</comment>
<feature type="transmembrane region" description="Helical" evidence="3">
    <location>
        <begin position="291"/>
        <end position="310"/>
    </location>
</feature>
<dbReference type="Pfam" id="PF03323">
    <property type="entry name" value="GerA"/>
    <property type="match status" value="1"/>
</dbReference>
<evidence type="ECO:0000256" key="3">
    <source>
        <dbReference type="SAM" id="Phobius"/>
    </source>
</evidence>
<dbReference type="InterPro" id="IPR050768">
    <property type="entry name" value="UPF0353/GerABKA_families"/>
</dbReference>
<feature type="non-terminal residue" evidence="4">
    <location>
        <position position="1"/>
    </location>
</feature>
<feature type="transmembrane region" description="Helical" evidence="3">
    <location>
        <begin position="199"/>
        <end position="221"/>
    </location>
</feature>
<protein>
    <submittedName>
        <fullName evidence="4">Spore germination protein</fullName>
    </submittedName>
</protein>
<dbReference type="GO" id="GO:0016020">
    <property type="term" value="C:membrane"/>
    <property type="evidence" value="ECO:0007669"/>
    <property type="project" value="InterPro"/>
</dbReference>
<name>A0A9D1DGE4_9FIRM</name>
<evidence type="ECO:0000256" key="1">
    <source>
        <dbReference type="ARBA" id="ARBA00005278"/>
    </source>
</evidence>
<dbReference type="AlphaFoldDB" id="A0A9D1DGE4"/>
<dbReference type="EMBL" id="DVHE01000017">
    <property type="protein sequence ID" value="HIR50144.1"/>
    <property type="molecule type" value="Genomic_DNA"/>
</dbReference>
<organism evidence="4 5">
    <name type="scientific">Candidatus Avoscillospira avicola</name>
    <dbReference type="NCBI Taxonomy" id="2840706"/>
    <lineage>
        <taxon>Bacteria</taxon>
        <taxon>Bacillati</taxon>
        <taxon>Bacillota</taxon>
        <taxon>Clostridia</taxon>
        <taxon>Eubacteriales</taxon>
        <taxon>Oscillospiraceae</taxon>
        <taxon>Oscillospiraceae incertae sedis</taxon>
        <taxon>Candidatus Avoscillospira</taxon>
    </lineage>
</organism>
<reference evidence="4" key="2">
    <citation type="journal article" date="2021" name="PeerJ">
        <title>Extensive microbial diversity within the chicken gut microbiome revealed by metagenomics and culture.</title>
        <authorList>
            <person name="Gilroy R."/>
            <person name="Ravi A."/>
            <person name="Getino M."/>
            <person name="Pursley I."/>
            <person name="Horton D.L."/>
            <person name="Alikhan N.F."/>
            <person name="Baker D."/>
            <person name="Gharbi K."/>
            <person name="Hall N."/>
            <person name="Watson M."/>
            <person name="Adriaenssens E.M."/>
            <person name="Foster-Nyarko E."/>
            <person name="Jarju S."/>
            <person name="Secka A."/>
            <person name="Antonio M."/>
            <person name="Oren A."/>
            <person name="Chaudhuri R.R."/>
            <person name="La Ragione R."/>
            <person name="Hildebrand F."/>
            <person name="Pallen M.J."/>
        </authorList>
    </citation>
    <scope>NUCLEOTIDE SEQUENCE</scope>
    <source>
        <strain evidence="4">ChiBcec15-4380</strain>
    </source>
</reference>